<comment type="catalytic activity">
    <reaction evidence="7">
        <text>L-cysteinyl-[prolipoprotein] + a 1,2-diacyl-sn-glycero-3-phospho-(1'-sn-glycerol) = an S-1,2-diacyl-sn-glyceryl-L-cysteinyl-[prolipoprotein] + sn-glycerol 1-phosphate + H(+)</text>
        <dbReference type="Rhea" id="RHEA:56712"/>
        <dbReference type="Rhea" id="RHEA-COMP:14679"/>
        <dbReference type="Rhea" id="RHEA-COMP:14680"/>
        <dbReference type="ChEBI" id="CHEBI:15378"/>
        <dbReference type="ChEBI" id="CHEBI:29950"/>
        <dbReference type="ChEBI" id="CHEBI:57685"/>
        <dbReference type="ChEBI" id="CHEBI:64716"/>
        <dbReference type="ChEBI" id="CHEBI:140658"/>
        <dbReference type="EC" id="2.5.1.145"/>
    </reaction>
</comment>
<feature type="binding site" evidence="7">
    <location>
        <position position="141"/>
    </location>
    <ligand>
        <name>a 1,2-diacyl-sn-glycero-3-phospho-(1'-sn-glycerol)</name>
        <dbReference type="ChEBI" id="CHEBI:64716"/>
    </ligand>
</feature>
<name>A0ABY8QXM5_9MICO</name>
<dbReference type="Proteomes" id="UP001209083">
    <property type="component" value="Chromosome"/>
</dbReference>
<evidence type="ECO:0000256" key="2">
    <source>
        <dbReference type="ARBA" id="ARBA00022475"/>
    </source>
</evidence>
<evidence type="ECO:0000256" key="8">
    <source>
        <dbReference type="SAM" id="MobiDB-lite"/>
    </source>
</evidence>
<evidence type="ECO:0000256" key="6">
    <source>
        <dbReference type="ARBA" id="ARBA00023136"/>
    </source>
</evidence>
<evidence type="ECO:0000256" key="7">
    <source>
        <dbReference type="HAMAP-Rule" id="MF_01147"/>
    </source>
</evidence>
<dbReference type="EC" id="2.5.1.145" evidence="7"/>
<comment type="function">
    <text evidence="7">Catalyzes the transfer of the diacylglyceryl group from phosphatidylglycerol to the sulfhydryl group of the N-terminal cysteine of a prolipoprotein, the first step in the formation of mature lipoproteins.</text>
</comment>
<comment type="pathway">
    <text evidence="7">Protein modification; lipoprotein biosynthesis (diacylglyceryl transfer).</text>
</comment>
<feature type="compositionally biased region" description="Basic and acidic residues" evidence="8">
    <location>
        <begin position="326"/>
        <end position="340"/>
    </location>
</feature>
<comment type="similarity">
    <text evidence="1 7">Belongs to the Lgt family.</text>
</comment>
<keyword evidence="10" id="KW-1185">Reference proteome</keyword>
<accession>A0ABY8QXM5</accession>
<dbReference type="NCBIfam" id="TIGR00544">
    <property type="entry name" value="lgt"/>
    <property type="match status" value="1"/>
</dbReference>
<dbReference type="PANTHER" id="PTHR30589">
    <property type="entry name" value="PROLIPOPROTEIN DIACYLGLYCERYL TRANSFERASE"/>
    <property type="match status" value="1"/>
</dbReference>
<dbReference type="HAMAP" id="MF_01147">
    <property type="entry name" value="Lgt"/>
    <property type="match status" value="1"/>
</dbReference>
<feature type="transmembrane region" description="Helical" evidence="7">
    <location>
        <begin position="93"/>
        <end position="115"/>
    </location>
</feature>
<keyword evidence="5 7" id="KW-1133">Transmembrane helix</keyword>
<dbReference type="Pfam" id="PF01790">
    <property type="entry name" value="LGT"/>
    <property type="match status" value="1"/>
</dbReference>
<comment type="subcellular location">
    <subcellularLocation>
        <location evidence="7">Cell membrane</location>
        <topology evidence="7">Multi-pass membrane protein</topology>
    </subcellularLocation>
</comment>
<evidence type="ECO:0000256" key="4">
    <source>
        <dbReference type="ARBA" id="ARBA00022692"/>
    </source>
</evidence>
<dbReference type="GO" id="GO:0008961">
    <property type="term" value="F:phosphatidylglycerol-prolipoprotein diacylglyceryl transferase activity"/>
    <property type="evidence" value="ECO:0007669"/>
    <property type="project" value="UniProtKB-EC"/>
</dbReference>
<gene>
    <name evidence="7 9" type="primary">lgt</name>
    <name evidence="9" type="ORF">LWF01_08505</name>
</gene>
<keyword evidence="6 7" id="KW-0472">Membrane</keyword>
<reference evidence="9 10" key="1">
    <citation type="submission" date="2023-05" db="EMBL/GenBank/DDBJ databases">
        <title>Lithophilousrod everest ZFBP1038 complete genpme.</title>
        <authorList>
            <person name="Tian M."/>
        </authorList>
    </citation>
    <scope>NUCLEOTIDE SEQUENCE [LARGE SCALE GENOMIC DNA]</scope>
    <source>
        <strain evidence="9 10">ZFBP1038</strain>
    </source>
</reference>
<dbReference type="RefSeq" id="WP_349640593.1">
    <property type="nucleotide sequence ID" value="NZ_CP090958.1"/>
</dbReference>
<protein>
    <recommendedName>
        <fullName evidence="7">Phosphatidylglycerol--prolipoprotein diacylglyceryl transferase</fullName>
        <ecNumber evidence="7">2.5.1.145</ecNumber>
    </recommendedName>
</protein>
<dbReference type="PANTHER" id="PTHR30589:SF0">
    <property type="entry name" value="PHOSPHATIDYLGLYCEROL--PROLIPOPROTEIN DIACYLGLYCERYL TRANSFERASE"/>
    <property type="match status" value="1"/>
</dbReference>
<feature type="transmembrane region" description="Helical" evidence="7">
    <location>
        <begin position="190"/>
        <end position="207"/>
    </location>
</feature>
<keyword evidence="3 7" id="KW-0808">Transferase</keyword>
<keyword evidence="4 7" id="KW-0812">Transmembrane</keyword>
<dbReference type="PROSITE" id="PS01311">
    <property type="entry name" value="LGT"/>
    <property type="match status" value="1"/>
</dbReference>
<keyword evidence="2 7" id="KW-1003">Cell membrane</keyword>
<feature type="transmembrane region" description="Helical" evidence="7">
    <location>
        <begin position="245"/>
        <end position="267"/>
    </location>
</feature>
<dbReference type="EMBL" id="CP090958">
    <property type="protein sequence ID" value="WGW13770.1"/>
    <property type="molecule type" value="Genomic_DNA"/>
</dbReference>
<organism evidence="9 10">
    <name type="scientific">Saxibacter everestensis</name>
    <dbReference type="NCBI Taxonomy" id="2909229"/>
    <lineage>
        <taxon>Bacteria</taxon>
        <taxon>Bacillati</taxon>
        <taxon>Actinomycetota</taxon>
        <taxon>Actinomycetes</taxon>
        <taxon>Micrococcales</taxon>
        <taxon>Brevibacteriaceae</taxon>
        <taxon>Saxibacter</taxon>
    </lineage>
</organism>
<feature type="transmembrane region" description="Helical" evidence="7">
    <location>
        <begin position="52"/>
        <end position="73"/>
    </location>
</feature>
<evidence type="ECO:0000313" key="9">
    <source>
        <dbReference type="EMBL" id="WGW13770.1"/>
    </source>
</evidence>
<evidence type="ECO:0000256" key="5">
    <source>
        <dbReference type="ARBA" id="ARBA00022989"/>
    </source>
</evidence>
<dbReference type="InterPro" id="IPR001640">
    <property type="entry name" value="Lgt"/>
</dbReference>
<feature type="transmembrane region" description="Helical" evidence="7">
    <location>
        <begin position="20"/>
        <end position="40"/>
    </location>
</feature>
<sequence>MYLASIPSPGWSGFSIGGFTVHAYALCILAGIGAALWLTNRRWKARGGKEDHIWDIAIWAIPLGIIGGRLYHVFSSPDAYFGPDGDLTLIPQIWRGGLGIWGAVVLGVVGAYIGARRCGVRLPAFLDAAAPGILLAQGIGRWGNWFNQELFGAPTTLPWGLQIDYLTDGGINPNWPGPQYTEGTLFHPTFLYESIWNVIGVVLLLWLGSKFRLAWGQVFWAYVCYYTLGRVWIEALRIDDAELVLGLRLNVWTSILVFALGAAMFYLSRRKHREIEPSVYLPGREPATDSASVDESTTDSVDELATGRGDALRVASEPQLSRRARREADQKQGRGHASDG</sequence>
<evidence type="ECO:0000256" key="1">
    <source>
        <dbReference type="ARBA" id="ARBA00007150"/>
    </source>
</evidence>
<feature type="transmembrane region" description="Helical" evidence="7">
    <location>
        <begin position="214"/>
        <end position="233"/>
    </location>
</feature>
<feature type="transmembrane region" description="Helical" evidence="7">
    <location>
        <begin position="122"/>
        <end position="140"/>
    </location>
</feature>
<evidence type="ECO:0000313" key="10">
    <source>
        <dbReference type="Proteomes" id="UP001209083"/>
    </source>
</evidence>
<feature type="region of interest" description="Disordered" evidence="8">
    <location>
        <begin position="281"/>
        <end position="340"/>
    </location>
</feature>
<evidence type="ECO:0000256" key="3">
    <source>
        <dbReference type="ARBA" id="ARBA00022679"/>
    </source>
</evidence>
<proteinExistence type="inferred from homology"/>